<comment type="caution">
    <text evidence="1">The sequence shown here is derived from an EMBL/GenBank/DDBJ whole genome shotgun (WGS) entry which is preliminary data.</text>
</comment>
<reference evidence="1" key="1">
    <citation type="submission" date="2024-09" db="EMBL/GenBank/DDBJ databases">
        <title>Black Yeasts Isolated from many extreme environments.</title>
        <authorList>
            <person name="Coleine C."/>
            <person name="Stajich J.E."/>
            <person name="Selbmann L."/>
        </authorList>
    </citation>
    <scope>NUCLEOTIDE SEQUENCE</scope>
    <source>
        <strain evidence="1">CCFEE 5737</strain>
    </source>
</reference>
<accession>A0ACC3CUE8</accession>
<name>A0ACC3CUE8_9PEZI</name>
<evidence type="ECO:0000313" key="2">
    <source>
        <dbReference type="Proteomes" id="UP001186974"/>
    </source>
</evidence>
<organism evidence="1 2">
    <name type="scientific">Coniosporium uncinatum</name>
    <dbReference type="NCBI Taxonomy" id="93489"/>
    <lineage>
        <taxon>Eukaryota</taxon>
        <taxon>Fungi</taxon>
        <taxon>Dikarya</taxon>
        <taxon>Ascomycota</taxon>
        <taxon>Pezizomycotina</taxon>
        <taxon>Dothideomycetes</taxon>
        <taxon>Dothideomycetes incertae sedis</taxon>
        <taxon>Coniosporium</taxon>
    </lineage>
</organism>
<proteinExistence type="predicted"/>
<feature type="non-terminal residue" evidence="1">
    <location>
        <position position="285"/>
    </location>
</feature>
<keyword evidence="2" id="KW-1185">Reference proteome</keyword>
<evidence type="ECO:0000313" key="1">
    <source>
        <dbReference type="EMBL" id="KAK3044730.1"/>
    </source>
</evidence>
<sequence>MRNKALKDAHAESSRLKQAAERLTSRHSRKSTRRDQADSKVPTEKAHKVHGLGLETNAPAASTSHAQVEYPLSNDAPPAPSKTVEKPIRPKTPNTPLTPLEQTTPLPINYNYVISSLNSAPSISDQASQHTSSANTVTSRSIRSRSVVGGRSAVARKKTESLIADKSSFCSPPPSPTPERNPSTRIGKTKPTLDNAQEDQNDPFILDPVPQSRSKSQKKRWSHPDLPLRAEQKHNAKVAESEARRDRTDTILEEKPTSADSIDEAVDAFIHSPRLSQRIKHPRSG</sequence>
<gene>
    <name evidence="1" type="ORF">LTS18_000507</name>
</gene>
<protein>
    <submittedName>
        <fullName evidence="1">Uncharacterized protein</fullName>
    </submittedName>
</protein>
<dbReference type="EMBL" id="JAWDJW010011548">
    <property type="protein sequence ID" value="KAK3044730.1"/>
    <property type="molecule type" value="Genomic_DNA"/>
</dbReference>
<dbReference type="Proteomes" id="UP001186974">
    <property type="component" value="Unassembled WGS sequence"/>
</dbReference>